<gene>
    <name evidence="4" type="ORF">UFOVP37_41</name>
</gene>
<evidence type="ECO:0000313" key="4">
    <source>
        <dbReference type="EMBL" id="CAB4122662.1"/>
    </source>
</evidence>
<proteinExistence type="predicted"/>
<reference evidence="4" key="1">
    <citation type="submission" date="2020-04" db="EMBL/GenBank/DDBJ databases">
        <authorList>
            <person name="Chiriac C."/>
            <person name="Salcher M."/>
            <person name="Ghai R."/>
            <person name="Kavagutti S V."/>
        </authorList>
    </citation>
    <scope>NUCLEOTIDE SEQUENCE</scope>
</reference>
<keyword evidence="2" id="KW-1227">Viral tail protein</keyword>
<keyword evidence="2" id="KW-0946">Virion</keyword>
<dbReference type="GO" id="GO:0098015">
    <property type="term" value="C:virus tail"/>
    <property type="evidence" value="ECO:0007669"/>
    <property type="project" value="UniProtKB-KW"/>
</dbReference>
<evidence type="ECO:0000256" key="2">
    <source>
        <dbReference type="ARBA" id="ARBA00022732"/>
    </source>
</evidence>
<comment type="subcellular location">
    <subcellularLocation>
        <location evidence="1">Virion</location>
    </subcellularLocation>
</comment>
<dbReference type="InterPro" id="IPR030392">
    <property type="entry name" value="S74_ICA"/>
</dbReference>
<sequence>MAQAGYTPIQLYLSTTASAVPTAGNLANGELAINITDGKLFYKDNGGVVQTLATKGTGPIGGSNTQVQYNNAGTLDGSANLTFDGTTFATANDATINGATVGKGGNGAVGNLAVGSEALAGFTAAAGNNTAIGGTALKYALTGTNNTAVGYAALTLATAPGDNTALGYIALSGLINARYNVFVGGSSGWNIGKKVTAGSLVVGVSYRIQTIGTTDFTLIGAASNTVGLLFTATGVGTGTGTVGSAADSNTGIGYGAASSLTSGTLNTVVGRSSGNALTTGSKNSILGAYTGNQGGLDIRTLSNYIVLSDGDGNPRLISDSTGNIGVGTVAPAYKLDVTGTAGISGAVTLSGGTANGVAYLNGSKVLTTGSALTFNGSVLTVNNANGGISLTDPTATYGVNFTWLNAGFQFSYGQIGLYDSTNAQRAYTYFSGASGYHNWYTAGAEGMRLTSIGLGIGTSSPAYKLDVNGAIGNNIASSGELQNWRSGGTSVGNIWWDGSGQNFQVSANKTGASLQLGSGAGVIKATLDSAGNLGLGVTPSAWQSDSKALDIGSYTSLSNVLGYQATISNNAYYNAGYKYRTSGYVASAFAQANGAFYWQQTSTSGTAGTAITFTQAMTLSAAGVWSLGDTGTVASSFAGVKFNGASYNGLGLNDSSSTSAVGFVYFQIGGTTIGSITRVGATSAVAYNSTSDQRLKENIVDAPEFGYVIDSIKVRSYDWKIDQSHQRAGFIAQELVTVAPEAVYQPADPEEMMAVDYSKLVPMLVKEIQSLRKRLADAGIA</sequence>
<protein>
    <submittedName>
        <fullName evidence="4">Intramolecular chaperone auto-processing domain containing protein</fullName>
    </submittedName>
</protein>
<evidence type="ECO:0000256" key="1">
    <source>
        <dbReference type="ARBA" id="ARBA00004328"/>
    </source>
</evidence>
<name>A0A6J5KN83_9CAUD</name>
<accession>A0A6J5KN83</accession>
<dbReference type="PROSITE" id="PS51688">
    <property type="entry name" value="ICA"/>
    <property type="match status" value="1"/>
</dbReference>
<evidence type="ECO:0000259" key="3">
    <source>
        <dbReference type="PROSITE" id="PS51688"/>
    </source>
</evidence>
<feature type="domain" description="Peptidase S74" evidence="3">
    <location>
        <begin position="691"/>
        <end position="781"/>
    </location>
</feature>
<dbReference type="EMBL" id="LR796163">
    <property type="protein sequence ID" value="CAB4122662.1"/>
    <property type="molecule type" value="Genomic_DNA"/>
</dbReference>
<organism evidence="4">
    <name type="scientific">uncultured Caudovirales phage</name>
    <dbReference type="NCBI Taxonomy" id="2100421"/>
    <lineage>
        <taxon>Viruses</taxon>
        <taxon>Duplodnaviria</taxon>
        <taxon>Heunggongvirae</taxon>
        <taxon>Uroviricota</taxon>
        <taxon>Caudoviricetes</taxon>
        <taxon>Peduoviridae</taxon>
        <taxon>Maltschvirus</taxon>
        <taxon>Maltschvirus maltsch</taxon>
    </lineage>
</organism>
<dbReference type="Pfam" id="PF13884">
    <property type="entry name" value="Peptidase_S74"/>
    <property type="match status" value="1"/>
</dbReference>